<evidence type="ECO:0000256" key="5">
    <source>
        <dbReference type="ARBA" id="ARBA00022989"/>
    </source>
</evidence>
<evidence type="ECO:0000256" key="7">
    <source>
        <dbReference type="SAM" id="Phobius"/>
    </source>
</evidence>
<accession>A0A845LEP7</accession>
<feature type="transmembrane region" description="Helical" evidence="7">
    <location>
        <begin position="185"/>
        <end position="205"/>
    </location>
</feature>
<dbReference type="PANTHER" id="PTHR32322:SF18">
    <property type="entry name" value="S-ADENOSYLMETHIONINE_S-ADENOSYLHOMOCYSTEINE TRANSPORTER"/>
    <property type="match status" value="1"/>
</dbReference>
<dbReference type="OrthoDB" id="9799821at2"/>
<reference evidence="9 10" key="1">
    <citation type="submission" date="2020-01" db="EMBL/GenBank/DDBJ databases">
        <title>Whole-genome sequence of Heliobacterium undosum DSM 13378.</title>
        <authorList>
            <person name="Kyndt J.A."/>
            <person name="Meyer T.E."/>
        </authorList>
    </citation>
    <scope>NUCLEOTIDE SEQUENCE [LARGE SCALE GENOMIC DNA]</scope>
    <source>
        <strain evidence="9 10">DSM 13378</strain>
    </source>
</reference>
<dbReference type="Proteomes" id="UP000463470">
    <property type="component" value="Unassembled WGS sequence"/>
</dbReference>
<feature type="transmembrane region" description="Helical" evidence="7">
    <location>
        <begin position="250"/>
        <end position="268"/>
    </location>
</feature>
<evidence type="ECO:0000313" key="10">
    <source>
        <dbReference type="Proteomes" id="UP000463470"/>
    </source>
</evidence>
<feature type="transmembrane region" description="Helical" evidence="7">
    <location>
        <begin position="274"/>
        <end position="292"/>
    </location>
</feature>
<gene>
    <name evidence="9" type="ORF">GTO91_17030</name>
</gene>
<evidence type="ECO:0000259" key="8">
    <source>
        <dbReference type="Pfam" id="PF00892"/>
    </source>
</evidence>
<feature type="transmembrane region" description="Helical" evidence="7">
    <location>
        <begin position="35"/>
        <end position="55"/>
    </location>
</feature>
<evidence type="ECO:0000256" key="1">
    <source>
        <dbReference type="ARBA" id="ARBA00004651"/>
    </source>
</evidence>
<feature type="transmembrane region" description="Helical" evidence="7">
    <location>
        <begin position="67"/>
        <end position="88"/>
    </location>
</feature>
<dbReference type="GO" id="GO:0005886">
    <property type="term" value="C:plasma membrane"/>
    <property type="evidence" value="ECO:0007669"/>
    <property type="project" value="UniProtKB-SubCell"/>
</dbReference>
<keyword evidence="3" id="KW-1003">Cell membrane</keyword>
<feature type="domain" description="EamA" evidence="8">
    <location>
        <begin position="9"/>
        <end position="140"/>
    </location>
</feature>
<dbReference type="InterPro" id="IPR050638">
    <property type="entry name" value="AA-Vitamin_Transporters"/>
</dbReference>
<keyword evidence="5 7" id="KW-1133">Transmembrane helix</keyword>
<evidence type="ECO:0000256" key="6">
    <source>
        <dbReference type="ARBA" id="ARBA00023136"/>
    </source>
</evidence>
<protein>
    <submittedName>
        <fullName evidence="9">EamA family transporter</fullName>
    </submittedName>
</protein>
<dbReference type="Pfam" id="PF00892">
    <property type="entry name" value="EamA"/>
    <property type="match status" value="2"/>
</dbReference>
<feature type="transmembrane region" description="Helical" evidence="7">
    <location>
        <begin position="100"/>
        <end position="117"/>
    </location>
</feature>
<keyword evidence="4 7" id="KW-0812">Transmembrane</keyword>
<dbReference type="Gene3D" id="1.10.3730.20">
    <property type="match status" value="1"/>
</dbReference>
<feature type="transmembrane region" description="Helical" evidence="7">
    <location>
        <begin position="126"/>
        <end position="143"/>
    </location>
</feature>
<keyword evidence="10" id="KW-1185">Reference proteome</keyword>
<organism evidence="9 10">
    <name type="scientific">Heliomicrobium undosum</name>
    <dbReference type="NCBI Taxonomy" id="121734"/>
    <lineage>
        <taxon>Bacteria</taxon>
        <taxon>Bacillati</taxon>
        <taxon>Bacillota</taxon>
        <taxon>Clostridia</taxon>
        <taxon>Eubacteriales</taxon>
        <taxon>Heliobacteriaceae</taxon>
        <taxon>Heliomicrobium</taxon>
    </lineage>
</organism>
<dbReference type="InterPro" id="IPR037185">
    <property type="entry name" value="EmrE-like"/>
</dbReference>
<proteinExistence type="inferred from homology"/>
<evidence type="ECO:0000256" key="3">
    <source>
        <dbReference type="ARBA" id="ARBA00022475"/>
    </source>
</evidence>
<sequence>MSVQFSAFLYLGGAMALIGSSVCFGKVVTDAMPLFLASAIRYAISLLCLLPLFWRERKDLPPLQKKDWLLLILQGLSGQFLFSLFLLYGLRHLSASESGILTSTMPTVIAIISYLFLKEKISRQKAAGIACVVAGILLMNYFGATQLDQRGADPLLGSLLVFGAVIGESLFTIFSKVLTGRLKPVTIATLVTFFGFLPFLPLAAYEALSFDFAGLSWQVWLVLFLYGSLVTVVPFILYCRGLALASASTAAVFTGVMPVSSLLCAYVFLGESFLWSHMFGIGGVLLGIMFIAKERRVFTKNYYESFTIESDS</sequence>
<dbReference type="SUPFAM" id="SSF103481">
    <property type="entry name" value="Multidrug resistance efflux transporter EmrE"/>
    <property type="match status" value="2"/>
</dbReference>
<name>A0A845LEP7_9FIRM</name>
<keyword evidence="6 7" id="KW-0472">Membrane</keyword>
<feature type="transmembrane region" description="Helical" evidence="7">
    <location>
        <begin position="217"/>
        <end position="238"/>
    </location>
</feature>
<feature type="transmembrane region" description="Helical" evidence="7">
    <location>
        <begin position="155"/>
        <end position="173"/>
    </location>
</feature>
<evidence type="ECO:0000256" key="2">
    <source>
        <dbReference type="ARBA" id="ARBA00007362"/>
    </source>
</evidence>
<evidence type="ECO:0000256" key="4">
    <source>
        <dbReference type="ARBA" id="ARBA00022692"/>
    </source>
</evidence>
<dbReference type="AlphaFoldDB" id="A0A845LEP7"/>
<feature type="domain" description="EamA" evidence="8">
    <location>
        <begin position="156"/>
        <end position="291"/>
    </location>
</feature>
<dbReference type="EMBL" id="WXEY01000037">
    <property type="protein sequence ID" value="MZP31401.1"/>
    <property type="molecule type" value="Genomic_DNA"/>
</dbReference>
<evidence type="ECO:0000313" key="9">
    <source>
        <dbReference type="EMBL" id="MZP31401.1"/>
    </source>
</evidence>
<dbReference type="RefSeq" id="WP_161259915.1">
    <property type="nucleotide sequence ID" value="NZ_WXEY01000037.1"/>
</dbReference>
<comment type="similarity">
    <text evidence="2">Belongs to the EamA transporter family.</text>
</comment>
<dbReference type="PANTHER" id="PTHR32322">
    <property type="entry name" value="INNER MEMBRANE TRANSPORTER"/>
    <property type="match status" value="1"/>
</dbReference>
<comment type="subcellular location">
    <subcellularLocation>
        <location evidence="1">Cell membrane</location>
        <topology evidence="1">Multi-pass membrane protein</topology>
    </subcellularLocation>
</comment>
<comment type="caution">
    <text evidence="9">The sequence shown here is derived from an EMBL/GenBank/DDBJ whole genome shotgun (WGS) entry which is preliminary data.</text>
</comment>
<dbReference type="InterPro" id="IPR000620">
    <property type="entry name" value="EamA_dom"/>
</dbReference>